<feature type="transmembrane region" description="Helical" evidence="2">
    <location>
        <begin position="166"/>
        <end position="188"/>
    </location>
</feature>
<keyword evidence="2" id="KW-0812">Transmembrane</keyword>
<feature type="coiled-coil region" evidence="1">
    <location>
        <begin position="27"/>
        <end position="54"/>
    </location>
</feature>
<evidence type="ECO:0000256" key="1">
    <source>
        <dbReference type="SAM" id="Coils"/>
    </source>
</evidence>
<keyword evidence="4" id="KW-1185">Reference proteome</keyword>
<keyword evidence="1" id="KW-0175">Coiled coil</keyword>
<dbReference type="AlphaFoldDB" id="A0A2N5J4Q2"/>
<reference evidence="3 4" key="1">
    <citation type="submission" date="2017-07" db="EMBL/GenBank/DDBJ databases">
        <title>Bifidobacterium novel species.</title>
        <authorList>
            <person name="Lugli G.A."/>
            <person name="Milani C."/>
            <person name="Duranti S."/>
            <person name="Mangifesta M."/>
        </authorList>
    </citation>
    <scope>NUCLEOTIDE SEQUENCE [LARGE SCALE GENOMIC DNA]</scope>
    <source>
        <strain evidence="3 4">77</strain>
    </source>
</reference>
<dbReference type="RefSeq" id="WP_101621945.1">
    <property type="nucleotide sequence ID" value="NZ_NMWT01000008.1"/>
</dbReference>
<sequence>MAWTMSQDVKFMKWESLFADIAMVGTMNQQASLMEEANQRLAMEQEANARMRAAMTQDQNDQRWWRFSMWREQTPSGRAYNAWENQATWLMREMDQGAWNVTAALETDLNNIAYAKAQTDPRWKWAVSPGVAKALPKRMEIMYWGAIIALIVVGLPTFVFTVGGELFFSALGLLLCAGLGTWAFVLNLKIENWRKTHIDPTRLDAYLGQIRAEYDAIVRRSAPSPLMAWGGADAVDLYGTILNMMNEAPFTLPQAYRLPPLPQHVSHLTASSIPQLMPNVRAALSAA</sequence>
<evidence type="ECO:0000256" key="2">
    <source>
        <dbReference type="SAM" id="Phobius"/>
    </source>
</evidence>
<protein>
    <submittedName>
        <fullName evidence="3">Uncharacterized protein</fullName>
    </submittedName>
</protein>
<gene>
    <name evidence="3" type="ORF">Uis4E_0751</name>
</gene>
<dbReference type="EMBL" id="NMWT01000008">
    <property type="protein sequence ID" value="PLS29173.1"/>
    <property type="molecule type" value="Genomic_DNA"/>
</dbReference>
<keyword evidence="2" id="KW-0472">Membrane</keyword>
<evidence type="ECO:0000313" key="3">
    <source>
        <dbReference type="EMBL" id="PLS29173.1"/>
    </source>
</evidence>
<keyword evidence="2" id="KW-1133">Transmembrane helix</keyword>
<feature type="transmembrane region" description="Helical" evidence="2">
    <location>
        <begin position="141"/>
        <end position="160"/>
    </location>
</feature>
<accession>A0A2N5J4Q2</accession>
<name>A0A2N5J4Q2_9BIFI</name>
<evidence type="ECO:0000313" key="4">
    <source>
        <dbReference type="Proteomes" id="UP000235034"/>
    </source>
</evidence>
<proteinExistence type="predicted"/>
<comment type="caution">
    <text evidence="3">The sequence shown here is derived from an EMBL/GenBank/DDBJ whole genome shotgun (WGS) entry which is preliminary data.</text>
</comment>
<dbReference type="Proteomes" id="UP000235034">
    <property type="component" value="Unassembled WGS sequence"/>
</dbReference>
<organism evidence="3 4">
    <name type="scientific">Bifidobacterium parmae</name>
    <dbReference type="NCBI Taxonomy" id="361854"/>
    <lineage>
        <taxon>Bacteria</taxon>
        <taxon>Bacillati</taxon>
        <taxon>Actinomycetota</taxon>
        <taxon>Actinomycetes</taxon>
        <taxon>Bifidobacteriales</taxon>
        <taxon>Bifidobacteriaceae</taxon>
        <taxon>Bifidobacterium</taxon>
    </lineage>
</organism>